<reference evidence="1" key="1">
    <citation type="submission" date="2005-08" db="EMBL/GenBank/DDBJ databases">
        <title>Complete sequence of Chlorobium chlorochromatii CaD3.</title>
        <authorList>
            <person name="Copeland A."/>
            <person name="Lucas S."/>
            <person name="Lapidus A."/>
            <person name="Barry K."/>
            <person name="Detter J.C."/>
            <person name="Glavina T."/>
            <person name="Hammon N."/>
            <person name="Israni S."/>
            <person name="Pitluck S."/>
            <person name="Bryant D."/>
            <person name="Schmutz J."/>
            <person name="Larimer F."/>
            <person name="Land M."/>
            <person name="Kyrpides N."/>
            <person name="Ivanova N."/>
            <person name="Richardson P."/>
        </authorList>
    </citation>
    <scope>NUCLEOTIDE SEQUENCE [LARGE SCALE GENOMIC DNA]</scope>
    <source>
        <strain evidence="1">CaD3</strain>
    </source>
</reference>
<organism evidence="1">
    <name type="scientific">Chlorobium chlorochromatii (strain CaD3)</name>
    <dbReference type="NCBI Taxonomy" id="340177"/>
    <lineage>
        <taxon>Bacteria</taxon>
        <taxon>Pseudomonadati</taxon>
        <taxon>Chlorobiota</taxon>
        <taxon>Chlorobiia</taxon>
        <taxon>Chlorobiales</taxon>
        <taxon>Chlorobiaceae</taxon>
        <taxon>Chlorobium/Pelodictyon group</taxon>
        <taxon>Chlorobium</taxon>
    </lineage>
</organism>
<dbReference type="EMBL" id="CP000108">
    <property type="protein sequence ID" value="ABB27856.1"/>
    <property type="molecule type" value="Genomic_DNA"/>
</dbReference>
<dbReference type="NCBIfam" id="TIGR02574">
    <property type="entry name" value="stabl_TIGR02574"/>
    <property type="match status" value="1"/>
</dbReference>
<dbReference type="AlphaFoldDB" id="Q3AT19"/>
<gene>
    <name evidence="1" type="ordered locus">Cag_0583</name>
</gene>
<dbReference type="eggNOG" id="ENOG5033B20">
    <property type="taxonomic scope" value="Bacteria"/>
</dbReference>
<sequence length="78" mass="8974">MLAQAQQIYDEALTLSPIEKVELIEHLYFSLDSKNSRQEVDKLWAEEAEDRLTAYENGEIKTTPASEVFAEINSMRPQ</sequence>
<evidence type="ECO:0000313" key="1">
    <source>
        <dbReference type="EMBL" id="ABB27856.1"/>
    </source>
</evidence>
<name>Q3AT19_CHLCH</name>
<protein>
    <recommendedName>
        <fullName evidence="2">Addiction module component, TIGR02574 family</fullName>
    </recommendedName>
</protein>
<dbReference type="OrthoDB" id="5472101at2"/>
<accession>Q3AT19</accession>
<evidence type="ECO:0008006" key="2">
    <source>
        <dbReference type="Google" id="ProtNLM"/>
    </source>
</evidence>
<dbReference type="Pfam" id="PF09720">
    <property type="entry name" value="Unstab_antitox"/>
    <property type="match status" value="1"/>
</dbReference>
<dbReference type="HOGENOM" id="CLU_177580_2_1_10"/>
<dbReference type="STRING" id="340177.Cag_0583"/>
<dbReference type="InterPro" id="IPR013406">
    <property type="entry name" value="CHP02574_addiction_mod"/>
</dbReference>
<proteinExistence type="predicted"/>
<dbReference type="KEGG" id="cch:Cag_0583"/>